<dbReference type="Pfam" id="PF17921">
    <property type="entry name" value="Integrase_H2C2"/>
    <property type="match status" value="1"/>
</dbReference>
<dbReference type="Gramene" id="GBG91798">
    <property type="protein sequence ID" value="GBG91798"/>
    <property type="gene ID" value="CBR_g53687"/>
</dbReference>
<evidence type="ECO:0000313" key="3">
    <source>
        <dbReference type="Proteomes" id="UP000265515"/>
    </source>
</evidence>
<organism evidence="2 3">
    <name type="scientific">Chara braunii</name>
    <name type="common">Braun's stonewort</name>
    <dbReference type="NCBI Taxonomy" id="69332"/>
    <lineage>
        <taxon>Eukaryota</taxon>
        <taxon>Viridiplantae</taxon>
        <taxon>Streptophyta</taxon>
        <taxon>Charophyceae</taxon>
        <taxon>Charales</taxon>
        <taxon>Characeae</taxon>
        <taxon>Chara</taxon>
    </lineage>
</organism>
<reference evidence="2 3" key="1">
    <citation type="journal article" date="2018" name="Cell">
        <title>The Chara Genome: Secondary Complexity and Implications for Plant Terrestrialization.</title>
        <authorList>
            <person name="Nishiyama T."/>
            <person name="Sakayama H."/>
            <person name="Vries J.D."/>
            <person name="Buschmann H."/>
            <person name="Saint-Marcoux D."/>
            <person name="Ullrich K.K."/>
            <person name="Haas F.B."/>
            <person name="Vanderstraeten L."/>
            <person name="Becker D."/>
            <person name="Lang D."/>
            <person name="Vosolsobe S."/>
            <person name="Rombauts S."/>
            <person name="Wilhelmsson P.K.I."/>
            <person name="Janitza P."/>
            <person name="Kern R."/>
            <person name="Heyl A."/>
            <person name="Rumpler F."/>
            <person name="Villalobos L.I.A.C."/>
            <person name="Clay J.M."/>
            <person name="Skokan R."/>
            <person name="Toyoda A."/>
            <person name="Suzuki Y."/>
            <person name="Kagoshima H."/>
            <person name="Schijlen E."/>
            <person name="Tajeshwar N."/>
            <person name="Catarino B."/>
            <person name="Hetherington A.J."/>
            <person name="Saltykova A."/>
            <person name="Bonnot C."/>
            <person name="Breuninger H."/>
            <person name="Symeonidi A."/>
            <person name="Radhakrishnan G.V."/>
            <person name="Van Nieuwerburgh F."/>
            <person name="Deforce D."/>
            <person name="Chang C."/>
            <person name="Karol K.G."/>
            <person name="Hedrich R."/>
            <person name="Ulvskov P."/>
            <person name="Glockner G."/>
            <person name="Delwiche C.F."/>
            <person name="Petrasek J."/>
            <person name="Van de Peer Y."/>
            <person name="Friml J."/>
            <person name="Beilby M."/>
            <person name="Dolan L."/>
            <person name="Kohara Y."/>
            <person name="Sugano S."/>
            <person name="Fujiyama A."/>
            <person name="Delaux P.-M."/>
            <person name="Quint M."/>
            <person name="TheiBen G."/>
            <person name="Hagemann M."/>
            <person name="Harholt J."/>
            <person name="Dunand C."/>
            <person name="Zachgo S."/>
            <person name="Langdale J."/>
            <person name="Maumus F."/>
            <person name="Straeten D.V.D."/>
            <person name="Gould S.B."/>
            <person name="Rensing S.A."/>
        </authorList>
    </citation>
    <scope>NUCLEOTIDE SEQUENCE [LARGE SCALE GENOMIC DNA]</scope>
    <source>
        <strain evidence="2 3">S276</strain>
    </source>
</reference>
<dbReference type="Proteomes" id="UP000265515">
    <property type="component" value="Unassembled WGS sequence"/>
</dbReference>
<dbReference type="AlphaFoldDB" id="A0A388MB55"/>
<sequence length="414" mass="47383">MVDFDLERIPGNKNRADRLSRVDWDKKNQGVIEDTPQVDGFLDSEEDVRLHINSWALAVGKYVTPGRPVWLAPPRHARRSDLVLKPYIEEDSWGGSGVDWMMELALAGKYQLHEDSLTIEDGALQVGKQEKTIGGVYLLANALLQEEAVRNTVLDQEEGVESGEGDYVIHEREDDDLVEEGKIKEAFRAEEYEGVYLELDMLLSCEMRERDACARVLKMRPSFLVRDDHLFMRSKGRDPRRVVCGVARQIDIMAALHDGTAGGHRGADTTYLKIHELYYWDGMYHAKNGLLLDLESHFTQARQIGAIEDRIEEAASRTVDSRTKDKFRWDKMARVRKEPLKVGDVVLLYDSSLEKQWSRKLDKRWLGPYRVTGCGEHGAYQIEELNGTAWKDWVSGSRLKKFVARDEVSRDLTT</sequence>
<accession>A0A388MB55</accession>
<dbReference type="OrthoDB" id="1723222at2759"/>
<evidence type="ECO:0000313" key="2">
    <source>
        <dbReference type="EMBL" id="GBG91798.1"/>
    </source>
</evidence>
<protein>
    <recommendedName>
        <fullName evidence="1">Integrase zinc-binding domain-containing protein</fullName>
    </recommendedName>
</protein>
<comment type="caution">
    <text evidence="2">The sequence shown here is derived from an EMBL/GenBank/DDBJ whole genome shotgun (WGS) entry which is preliminary data.</text>
</comment>
<proteinExistence type="predicted"/>
<keyword evidence="3" id="KW-1185">Reference proteome</keyword>
<feature type="domain" description="Integrase zinc-binding" evidence="1">
    <location>
        <begin position="251"/>
        <end position="285"/>
    </location>
</feature>
<gene>
    <name evidence="2" type="ORF">CBR_g53687</name>
</gene>
<dbReference type="InterPro" id="IPR041588">
    <property type="entry name" value="Integrase_H2C2"/>
</dbReference>
<dbReference type="EMBL" id="BFEA01000952">
    <property type="protein sequence ID" value="GBG91798.1"/>
    <property type="molecule type" value="Genomic_DNA"/>
</dbReference>
<name>A0A388MB55_CHABU</name>
<evidence type="ECO:0000259" key="1">
    <source>
        <dbReference type="Pfam" id="PF17921"/>
    </source>
</evidence>
<dbReference type="Gene3D" id="1.10.340.70">
    <property type="match status" value="1"/>
</dbReference>